<proteinExistence type="predicted"/>
<evidence type="ECO:0000256" key="1">
    <source>
        <dbReference type="SAM" id="MobiDB-lite"/>
    </source>
</evidence>
<dbReference type="AlphaFoldDB" id="A0ABD1UZH7"/>
<sequence>MAAVLEVEDDVYFADLSQQISLLLMDDDEVSLAHCSSVNLQALTQAIRPATQTSYDQTSRRESKGTGVFIPRSLHPTRKNRQGRFTANSRIKFQRDSDNSRGLPHMHKVVKSLLGKHPAHHQKIHEKPK</sequence>
<feature type="region of interest" description="Disordered" evidence="1">
    <location>
        <begin position="50"/>
        <end position="83"/>
    </location>
</feature>
<dbReference type="PANTHER" id="PTHR34956:SF2">
    <property type="entry name" value="OS05G0397300 PROTEIN"/>
    <property type="match status" value="1"/>
</dbReference>
<evidence type="ECO:0000313" key="2">
    <source>
        <dbReference type="EMBL" id="KAL2530472.1"/>
    </source>
</evidence>
<comment type="caution">
    <text evidence="2">The sequence shown here is derived from an EMBL/GenBank/DDBJ whole genome shotgun (WGS) entry which is preliminary data.</text>
</comment>
<accession>A0ABD1UZH7</accession>
<gene>
    <name evidence="2" type="ORF">Fot_23073</name>
</gene>
<name>A0ABD1UZH7_9LAMI</name>
<protein>
    <submittedName>
        <fullName evidence="2">Uncharacterized protein</fullName>
    </submittedName>
</protein>
<dbReference type="PANTHER" id="PTHR34956">
    <property type="entry name" value="OS05G0397300 PROTEIN"/>
    <property type="match status" value="1"/>
</dbReference>
<organism evidence="2 3">
    <name type="scientific">Forsythia ovata</name>
    <dbReference type="NCBI Taxonomy" id="205694"/>
    <lineage>
        <taxon>Eukaryota</taxon>
        <taxon>Viridiplantae</taxon>
        <taxon>Streptophyta</taxon>
        <taxon>Embryophyta</taxon>
        <taxon>Tracheophyta</taxon>
        <taxon>Spermatophyta</taxon>
        <taxon>Magnoliopsida</taxon>
        <taxon>eudicotyledons</taxon>
        <taxon>Gunneridae</taxon>
        <taxon>Pentapetalae</taxon>
        <taxon>asterids</taxon>
        <taxon>lamiids</taxon>
        <taxon>Lamiales</taxon>
        <taxon>Oleaceae</taxon>
        <taxon>Forsythieae</taxon>
        <taxon>Forsythia</taxon>
    </lineage>
</organism>
<evidence type="ECO:0000313" key="3">
    <source>
        <dbReference type="Proteomes" id="UP001604277"/>
    </source>
</evidence>
<dbReference type="EMBL" id="JBFOLJ010000006">
    <property type="protein sequence ID" value="KAL2530472.1"/>
    <property type="molecule type" value="Genomic_DNA"/>
</dbReference>
<reference evidence="3" key="1">
    <citation type="submission" date="2024-07" db="EMBL/GenBank/DDBJ databases">
        <title>Two chromosome-level genome assemblies of Korean endemic species Abeliophyllum distichum and Forsythia ovata (Oleaceae).</title>
        <authorList>
            <person name="Jang H."/>
        </authorList>
    </citation>
    <scope>NUCLEOTIDE SEQUENCE [LARGE SCALE GENOMIC DNA]</scope>
</reference>
<dbReference type="Proteomes" id="UP001604277">
    <property type="component" value="Unassembled WGS sequence"/>
</dbReference>
<keyword evidence="3" id="KW-1185">Reference proteome</keyword>